<keyword evidence="2" id="KW-0479">Metal-binding</keyword>
<evidence type="ECO:0000256" key="4">
    <source>
        <dbReference type="ARBA" id="ARBA00023014"/>
    </source>
</evidence>
<sequence length="485" mass="56028">MIIALTENSREYANIIFHIIRIFIPTLTWDDFLNNTSDKAILLEIKVNNEKIYCTLKDNCSFKFDINDGNGEINKAVKIGVYKLLASFLKYKNSPWGILTGIRPTKIVHRLWDQGLNTAEIYSVLKKEYLLSDEKIENLIEITSFQRNNLLIHKEAKVNVSIYISIPFCPSKCSYCSFPSYIISKWENKLETYLDCLIKEIIQVGEALKNNNIVVQTVYIGGGTPSVLTHKQLNRLLKVINSALITNKTIEFTLEAGRPDTIDKKKLEILKELGVNRISINPQTMVDKTLNEIGRNHTSNEVIEIFRLAKKIGFEIINMDIILGLPGEDIDSLRYTLDEISKLRPNNVTVHVLSLKRSSKYDLGLLENSNENLIAEMLEVTKQKMYDNGLIPYYLYRQRQMIANLENIGYCEYDYPCIYNIQMIEERQTIWGLGVGATSKVLLNDEYALENQNNPKDLFYYIENIDEVITEKVKAIYKLYRREIK</sequence>
<dbReference type="GO" id="GO:0005737">
    <property type="term" value="C:cytoplasm"/>
    <property type="evidence" value="ECO:0007669"/>
    <property type="project" value="TreeGrafter"/>
</dbReference>
<dbReference type="SUPFAM" id="SSF102114">
    <property type="entry name" value="Radical SAM enzymes"/>
    <property type="match status" value="1"/>
</dbReference>
<keyword evidence="3" id="KW-0408">Iron</keyword>
<keyword evidence="1" id="KW-0949">S-adenosyl-L-methionine</keyword>
<dbReference type="NCBIfam" id="TIGR03994">
    <property type="entry name" value="rSAM_HemZ"/>
    <property type="match status" value="1"/>
</dbReference>
<dbReference type="SFLD" id="SFLDS00029">
    <property type="entry name" value="Radical_SAM"/>
    <property type="match status" value="1"/>
</dbReference>
<evidence type="ECO:0000259" key="5">
    <source>
        <dbReference type="PROSITE" id="PS51918"/>
    </source>
</evidence>
<dbReference type="SFLD" id="SFLDG01082">
    <property type="entry name" value="B12-binding_domain_containing"/>
    <property type="match status" value="1"/>
</dbReference>
<dbReference type="OrthoDB" id="9808022at2"/>
<organism evidence="6 7">
    <name type="scientific">Desulfonispora thiosulfatigenes DSM 11270</name>
    <dbReference type="NCBI Taxonomy" id="656914"/>
    <lineage>
        <taxon>Bacteria</taxon>
        <taxon>Bacillati</taxon>
        <taxon>Bacillota</taxon>
        <taxon>Clostridia</taxon>
        <taxon>Eubacteriales</taxon>
        <taxon>Peptococcaceae</taxon>
        <taxon>Desulfonispora</taxon>
    </lineage>
</organism>
<keyword evidence="4" id="KW-0411">Iron-sulfur</keyword>
<protein>
    <submittedName>
        <fullName evidence="6">Oxygen-independent coproporphyrinogen-3 oxidase</fullName>
    </submittedName>
</protein>
<dbReference type="PANTHER" id="PTHR13932:SF1">
    <property type="entry name" value="OXYGEN-INDEPENDENT COPROPORPHYRINOGEN-III OXIDASE-LIKE PROTEIN HEMZ"/>
    <property type="match status" value="1"/>
</dbReference>
<dbReference type="InterPro" id="IPR007197">
    <property type="entry name" value="rSAM"/>
</dbReference>
<dbReference type="Gene3D" id="3.20.20.70">
    <property type="entry name" value="Aldolase class I"/>
    <property type="match status" value="1"/>
</dbReference>
<evidence type="ECO:0000313" key="7">
    <source>
        <dbReference type="Proteomes" id="UP000192731"/>
    </source>
</evidence>
<proteinExistence type="predicted"/>
<dbReference type="InterPro" id="IPR058240">
    <property type="entry name" value="rSAM_sf"/>
</dbReference>
<accession>A0A1W1VR18</accession>
<dbReference type="SMART" id="SM00729">
    <property type="entry name" value="Elp3"/>
    <property type="match status" value="1"/>
</dbReference>
<dbReference type="InterPro" id="IPR013785">
    <property type="entry name" value="Aldolase_TIM"/>
</dbReference>
<evidence type="ECO:0000256" key="1">
    <source>
        <dbReference type="ARBA" id="ARBA00022691"/>
    </source>
</evidence>
<dbReference type="GO" id="GO:0006779">
    <property type="term" value="P:porphyrin-containing compound biosynthetic process"/>
    <property type="evidence" value="ECO:0007669"/>
    <property type="project" value="TreeGrafter"/>
</dbReference>
<dbReference type="Proteomes" id="UP000192731">
    <property type="component" value="Unassembled WGS sequence"/>
</dbReference>
<dbReference type="SFLD" id="SFLDG01065">
    <property type="entry name" value="anaerobic_coproporphyrinogen-I"/>
    <property type="match status" value="1"/>
</dbReference>
<dbReference type="AlphaFoldDB" id="A0A1W1VR18"/>
<reference evidence="6 7" key="1">
    <citation type="submission" date="2017-04" db="EMBL/GenBank/DDBJ databases">
        <authorList>
            <person name="Afonso C.L."/>
            <person name="Miller P.J."/>
            <person name="Scott M.A."/>
            <person name="Spackman E."/>
            <person name="Goraichik I."/>
            <person name="Dimitrov K.M."/>
            <person name="Suarez D.L."/>
            <person name="Swayne D.E."/>
        </authorList>
    </citation>
    <scope>NUCLEOTIDE SEQUENCE [LARGE SCALE GENOMIC DNA]</scope>
    <source>
        <strain evidence="6 7">DSM 11270</strain>
    </source>
</reference>
<dbReference type="InterPro" id="IPR023995">
    <property type="entry name" value="HemZ"/>
</dbReference>
<dbReference type="PANTHER" id="PTHR13932">
    <property type="entry name" value="COPROPORPHYRINIGEN III OXIDASE"/>
    <property type="match status" value="1"/>
</dbReference>
<dbReference type="GO" id="GO:0046872">
    <property type="term" value="F:metal ion binding"/>
    <property type="evidence" value="ECO:0007669"/>
    <property type="project" value="UniProtKB-KW"/>
</dbReference>
<keyword evidence="7" id="KW-1185">Reference proteome</keyword>
<dbReference type="CDD" id="cd01335">
    <property type="entry name" value="Radical_SAM"/>
    <property type="match status" value="1"/>
</dbReference>
<evidence type="ECO:0000313" key="6">
    <source>
        <dbReference type="EMBL" id="SMB95670.1"/>
    </source>
</evidence>
<dbReference type="SFLD" id="SFLDF00310">
    <property type="entry name" value="oxygen-independent_coproporphy"/>
    <property type="match status" value="1"/>
</dbReference>
<dbReference type="GO" id="GO:0003824">
    <property type="term" value="F:catalytic activity"/>
    <property type="evidence" value="ECO:0007669"/>
    <property type="project" value="InterPro"/>
</dbReference>
<dbReference type="InterPro" id="IPR034505">
    <property type="entry name" value="Coproporphyrinogen-III_oxidase"/>
</dbReference>
<dbReference type="STRING" id="656914.SAMN00017405_0457"/>
<feature type="domain" description="Radical SAM core" evidence="5">
    <location>
        <begin position="154"/>
        <end position="392"/>
    </location>
</feature>
<dbReference type="Pfam" id="PF04055">
    <property type="entry name" value="Radical_SAM"/>
    <property type="match status" value="1"/>
</dbReference>
<dbReference type="EMBL" id="FWWT01000022">
    <property type="protein sequence ID" value="SMB95670.1"/>
    <property type="molecule type" value="Genomic_DNA"/>
</dbReference>
<evidence type="ECO:0000256" key="3">
    <source>
        <dbReference type="ARBA" id="ARBA00023004"/>
    </source>
</evidence>
<dbReference type="GO" id="GO:0051539">
    <property type="term" value="F:4 iron, 4 sulfur cluster binding"/>
    <property type="evidence" value="ECO:0007669"/>
    <property type="project" value="TreeGrafter"/>
</dbReference>
<dbReference type="RefSeq" id="WP_084054244.1">
    <property type="nucleotide sequence ID" value="NZ_FWWT01000022.1"/>
</dbReference>
<name>A0A1W1VR18_DESTI</name>
<gene>
    <name evidence="6" type="ORF">SAMN00017405_0457</name>
</gene>
<dbReference type="PROSITE" id="PS51918">
    <property type="entry name" value="RADICAL_SAM"/>
    <property type="match status" value="1"/>
</dbReference>
<dbReference type="InterPro" id="IPR006638">
    <property type="entry name" value="Elp3/MiaA/NifB-like_rSAM"/>
</dbReference>
<evidence type="ECO:0000256" key="2">
    <source>
        <dbReference type="ARBA" id="ARBA00022723"/>
    </source>
</evidence>